<dbReference type="InterPro" id="IPR011765">
    <property type="entry name" value="Pept_M16_N"/>
</dbReference>
<dbReference type="STRING" id="333140.AWW68_18500"/>
<evidence type="ECO:0000256" key="1">
    <source>
        <dbReference type="ARBA" id="ARBA00007261"/>
    </source>
</evidence>
<dbReference type="GO" id="GO:0046872">
    <property type="term" value="F:metal ion binding"/>
    <property type="evidence" value="ECO:0007669"/>
    <property type="project" value="InterPro"/>
</dbReference>
<sequence length="411" mass="46875">MVDYNLISLPNGIRVIHKEVPSTKIVHCGFILDIGSRDESEEQAGIAHFWEHMAFKGTKKRKAFHILNKLDSVGGELNAYTTKEKICFYASALDKHMESAFELLKDITFDSIFPEKQIENERGVILEEMSLYHDNPEDAIQDEFDRVIFKDHPLGQNILGTPESVRSFHRADFQGFLKANLNTERVIFSCVGNVSFKKVQRLAEKHFGEIPKIEAARIRKPFAEYTPEKEIIRRNISQAHCAIGATGYPLTSKKRLPLFMLINILGGPGMNSRLNLALREKYGFVYNVEASYHPFADTGLFAIYFGTEQSQVERSHRIIARELKMLKEKPLGVMQLHKAKEQLVGQLAMAEENNASLMLMLGKSILDLNRVDSLEDVFDRIRKVSSSDLMDIANEMFDAQRLSYLTFLPQN</sequence>
<dbReference type="GO" id="GO:0006508">
    <property type="term" value="P:proteolysis"/>
    <property type="evidence" value="ECO:0007669"/>
    <property type="project" value="UniProtKB-KW"/>
</dbReference>
<dbReference type="AlphaFoldDB" id="A0A150WXI5"/>
<dbReference type="GO" id="GO:0008233">
    <property type="term" value="F:peptidase activity"/>
    <property type="evidence" value="ECO:0007669"/>
    <property type="project" value="UniProtKB-KW"/>
</dbReference>
<feature type="domain" description="Peptidase M16 C-terminal" evidence="3">
    <location>
        <begin position="168"/>
        <end position="343"/>
    </location>
</feature>
<name>A0A150WXI5_9BACT</name>
<keyword evidence="5" id="KW-1185">Reference proteome</keyword>
<dbReference type="EMBL" id="LRPC01000033">
    <property type="protein sequence ID" value="KYG71200.1"/>
    <property type="molecule type" value="Genomic_DNA"/>
</dbReference>
<dbReference type="Proteomes" id="UP000075606">
    <property type="component" value="Unassembled WGS sequence"/>
</dbReference>
<proteinExistence type="inferred from homology"/>
<dbReference type="InterPro" id="IPR007863">
    <property type="entry name" value="Peptidase_M16_C"/>
</dbReference>
<organism evidence="4 5">
    <name type="scientific">Roseivirga spongicola</name>
    <dbReference type="NCBI Taxonomy" id="333140"/>
    <lineage>
        <taxon>Bacteria</taxon>
        <taxon>Pseudomonadati</taxon>
        <taxon>Bacteroidota</taxon>
        <taxon>Cytophagia</taxon>
        <taxon>Cytophagales</taxon>
        <taxon>Roseivirgaceae</taxon>
        <taxon>Roseivirga</taxon>
    </lineage>
</organism>
<dbReference type="SUPFAM" id="SSF63411">
    <property type="entry name" value="LuxS/MPP-like metallohydrolase"/>
    <property type="match status" value="2"/>
</dbReference>
<dbReference type="OrthoDB" id="9811314at2"/>
<dbReference type="PANTHER" id="PTHR11851:SF49">
    <property type="entry name" value="MITOCHONDRIAL-PROCESSING PEPTIDASE SUBUNIT ALPHA"/>
    <property type="match status" value="1"/>
</dbReference>
<evidence type="ECO:0000313" key="5">
    <source>
        <dbReference type="Proteomes" id="UP000075606"/>
    </source>
</evidence>
<keyword evidence="4" id="KW-0645">Protease</keyword>
<dbReference type="RefSeq" id="WP_068225193.1">
    <property type="nucleotide sequence ID" value="NZ_CP139724.1"/>
</dbReference>
<keyword evidence="4" id="KW-0378">Hydrolase</keyword>
<dbReference type="Pfam" id="PF05193">
    <property type="entry name" value="Peptidase_M16_C"/>
    <property type="match status" value="1"/>
</dbReference>
<evidence type="ECO:0000259" key="2">
    <source>
        <dbReference type="Pfam" id="PF00675"/>
    </source>
</evidence>
<gene>
    <name evidence="4" type="ORF">AWW68_18500</name>
</gene>
<reference evidence="4 5" key="1">
    <citation type="submission" date="2016-01" db="EMBL/GenBank/DDBJ databases">
        <title>Genome sequencing of Roseivirga spongicola UST030701-084.</title>
        <authorList>
            <person name="Selvaratnam C."/>
            <person name="Thevarajoo S."/>
            <person name="Goh K.M."/>
            <person name="Ee R."/>
            <person name="Chan K.-G."/>
            <person name="Chong C.S."/>
        </authorList>
    </citation>
    <scope>NUCLEOTIDE SEQUENCE [LARGE SCALE GENOMIC DNA]</scope>
    <source>
        <strain evidence="4 5">UST030701-084</strain>
    </source>
</reference>
<dbReference type="Pfam" id="PF00675">
    <property type="entry name" value="Peptidase_M16"/>
    <property type="match status" value="1"/>
</dbReference>
<dbReference type="InterPro" id="IPR011249">
    <property type="entry name" value="Metalloenz_LuxS/M16"/>
</dbReference>
<evidence type="ECO:0000313" key="4">
    <source>
        <dbReference type="EMBL" id="KYG71200.1"/>
    </source>
</evidence>
<dbReference type="PANTHER" id="PTHR11851">
    <property type="entry name" value="METALLOPROTEASE"/>
    <property type="match status" value="1"/>
</dbReference>
<evidence type="ECO:0000259" key="3">
    <source>
        <dbReference type="Pfam" id="PF05193"/>
    </source>
</evidence>
<dbReference type="Gene3D" id="3.30.830.10">
    <property type="entry name" value="Metalloenzyme, LuxS/M16 peptidase-like"/>
    <property type="match status" value="2"/>
</dbReference>
<accession>A0A150WXI5</accession>
<comment type="caution">
    <text evidence="4">The sequence shown here is derived from an EMBL/GenBank/DDBJ whole genome shotgun (WGS) entry which is preliminary data.</text>
</comment>
<protein>
    <submittedName>
        <fullName evidence="4">Zinc protease</fullName>
    </submittedName>
</protein>
<comment type="similarity">
    <text evidence="1">Belongs to the peptidase M16 family.</text>
</comment>
<dbReference type="InterPro" id="IPR050361">
    <property type="entry name" value="MPP/UQCRC_Complex"/>
</dbReference>
<feature type="domain" description="Peptidase M16 N-terminal" evidence="2">
    <location>
        <begin position="14"/>
        <end position="161"/>
    </location>
</feature>